<keyword evidence="3 6" id="KW-0274">FAD</keyword>
<evidence type="ECO:0000256" key="1">
    <source>
        <dbReference type="ARBA" id="ARBA00001974"/>
    </source>
</evidence>
<comment type="cofactor">
    <cofactor evidence="1 6">
        <name>FAD</name>
        <dbReference type="ChEBI" id="CHEBI:57692"/>
    </cofactor>
</comment>
<evidence type="ECO:0000256" key="2">
    <source>
        <dbReference type="ARBA" id="ARBA00022630"/>
    </source>
</evidence>
<dbReference type="Gene3D" id="1.20.120.310">
    <property type="entry name" value="ERV/ALR sulfhydryl oxidase domain"/>
    <property type="match status" value="1"/>
</dbReference>
<accession>A0A370CAR3</accession>
<evidence type="ECO:0000256" key="6">
    <source>
        <dbReference type="RuleBase" id="RU371123"/>
    </source>
</evidence>
<dbReference type="PANTHER" id="PTHR12645">
    <property type="entry name" value="ALR/ERV"/>
    <property type="match status" value="1"/>
</dbReference>
<keyword evidence="4 6" id="KW-0560">Oxidoreductase</keyword>
<name>A0A370CAR3_ASPNG</name>
<comment type="caution">
    <text evidence="6">Lacks conserved residue(s) required for the propagation of feature annotation.</text>
</comment>
<protein>
    <recommendedName>
        <fullName evidence="6">Sulfhydryl oxidase</fullName>
        <ecNumber evidence="6">1.8.3.2</ecNumber>
    </recommendedName>
</protein>
<comment type="catalytic activity">
    <reaction evidence="6">
        <text>2 R'C(R)SH + O2 = R'C(R)S-S(R)CR' + H2O2</text>
        <dbReference type="Rhea" id="RHEA:17357"/>
        <dbReference type="ChEBI" id="CHEBI:15379"/>
        <dbReference type="ChEBI" id="CHEBI:16240"/>
        <dbReference type="ChEBI" id="CHEBI:16520"/>
        <dbReference type="ChEBI" id="CHEBI:17412"/>
        <dbReference type="EC" id="1.8.3.2"/>
    </reaction>
</comment>
<evidence type="ECO:0000313" key="8">
    <source>
        <dbReference type="EMBL" id="RDH24229.1"/>
    </source>
</evidence>
<dbReference type="PROSITE" id="PS51324">
    <property type="entry name" value="ERV_ALR"/>
    <property type="match status" value="1"/>
</dbReference>
<evidence type="ECO:0000256" key="5">
    <source>
        <dbReference type="ARBA" id="ARBA00023157"/>
    </source>
</evidence>
<dbReference type="GO" id="GO:0050660">
    <property type="term" value="F:flavin adenine dinucleotide binding"/>
    <property type="evidence" value="ECO:0007669"/>
    <property type="project" value="TreeGrafter"/>
</dbReference>
<feature type="domain" description="ERV/ALR sulfhydryl oxidase" evidence="7">
    <location>
        <begin position="67"/>
        <end position="187"/>
    </location>
</feature>
<dbReference type="EMBL" id="KZ851902">
    <property type="protein sequence ID" value="RDH24229.1"/>
    <property type="molecule type" value="Genomic_DNA"/>
</dbReference>
<keyword evidence="6" id="KW-1133">Transmembrane helix</keyword>
<evidence type="ECO:0000256" key="3">
    <source>
        <dbReference type="ARBA" id="ARBA00022827"/>
    </source>
</evidence>
<dbReference type="VEuPathDB" id="FungiDB:M747DRAFT_301964"/>
<feature type="transmembrane region" description="Helical" evidence="6">
    <location>
        <begin position="114"/>
        <end position="133"/>
    </location>
</feature>
<dbReference type="InterPro" id="IPR036774">
    <property type="entry name" value="ERV/ALR_sulphydryl_oxid_sf"/>
</dbReference>
<dbReference type="GO" id="GO:0005739">
    <property type="term" value="C:mitochondrion"/>
    <property type="evidence" value="ECO:0007669"/>
    <property type="project" value="TreeGrafter"/>
</dbReference>
<keyword evidence="6" id="KW-0812">Transmembrane</keyword>
<keyword evidence="6" id="KW-0472">Membrane</keyword>
<evidence type="ECO:0000256" key="4">
    <source>
        <dbReference type="ARBA" id="ARBA00023002"/>
    </source>
</evidence>
<dbReference type="SUPFAM" id="SSF69000">
    <property type="entry name" value="FAD-dependent thiol oxidase"/>
    <property type="match status" value="2"/>
</dbReference>
<dbReference type="Pfam" id="PF04777">
    <property type="entry name" value="Evr1_Alr"/>
    <property type="match status" value="2"/>
</dbReference>
<dbReference type="Proteomes" id="UP000253845">
    <property type="component" value="Unassembled WGS sequence"/>
</dbReference>
<dbReference type="GO" id="GO:0016971">
    <property type="term" value="F:flavin-dependent sulfhydryl oxidase activity"/>
    <property type="evidence" value="ECO:0007669"/>
    <property type="project" value="InterPro"/>
</dbReference>
<keyword evidence="2 6" id="KW-0285">Flavoprotein</keyword>
<evidence type="ECO:0000259" key="7">
    <source>
        <dbReference type="PROSITE" id="PS51324"/>
    </source>
</evidence>
<proteinExistence type="predicted"/>
<dbReference type="InterPro" id="IPR017905">
    <property type="entry name" value="ERV/ALR_sulphydryl_oxidase"/>
</dbReference>
<gene>
    <name evidence="8" type="ORF">M747DRAFT_301964</name>
</gene>
<feature type="transmembrane region" description="Helical" evidence="6">
    <location>
        <begin position="9"/>
        <end position="26"/>
    </location>
</feature>
<dbReference type="AlphaFoldDB" id="A0A370CAR3"/>
<reference evidence="8 9" key="1">
    <citation type="submission" date="2018-07" db="EMBL/GenBank/DDBJ databases">
        <title>Section-level genome sequencing of Aspergillus section Nigri to investigate inter- and intra-species variation.</title>
        <authorList>
            <consortium name="DOE Joint Genome Institute"/>
            <person name="Vesth T.C."/>
            <person name="Nybo J.L."/>
            <person name="Theobald S."/>
            <person name="Frisvad J.C."/>
            <person name="Larsen T.O."/>
            <person name="Nielsen K.F."/>
            <person name="Hoof J.B."/>
            <person name="Brandl J."/>
            <person name="Salamov A."/>
            <person name="Riley R."/>
            <person name="Gladden J.M."/>
            <person name="Phatale P."/>
            <person name="Nielsen M.T."/>
            <person name="Lyhne E.K."/>
            <person name="Kogle M.E."/>
            <person name="Strasser K."/>
            <person name="McDonnell E."/>
            <person name="Barry K."/>
            <person name="Clum A."/>
            <person name="Chen C."/>
            <person name="Nolan M."/>
            <person name="Sandor L."/>
            <person name="Kuo A."/>
            <person name="Lipzen A."/>
            <person name="Hainaut M."/>
            <person name="Drula E."/>
            <person name="Tsang A."/>
            <person name="Magnuson J.K."/>
            <person name="Henrissat B."/>
            <person name="Wiebenga A."/>
            <person name="Simmons B.A."/>
            <person name="Makela M.R."/>
            <person name="De vries R.P."/>
            <person name="Grigoriev I.V."/>
            <person name="Mortensen U.H."/>
            <person name="Baker S.E."/>
            <person name="Andersen M.R."/>
        </authorList>
    </citation>
    <scope>NUCLEOTIDE SEQUENCE [LARGE SCALE GENOMIC DNA]</scope>
    <source>
        <strain evidence="8 9">ATCC 13496</strain>
    </source>
</reference>
<dbReference type="InterPro" id="IPR039799">
    <property type="entry name" value="ALR/ERV"/>
</dbReference>
<keyword evidence="5" id="KW-1015">Disulfide bond</keyword>
<dbReference type="EC" id="1.8.3.2" evidence="6"/>
<dbReference type="PANTHER" id="PTHR12645:SF1">
    <property type="entry name" value="FAD-LINKED SULFHYDRYL OXIDASE ERV2"/>
    <property type="match status" value="1"/>
</dbReference>
<sequence>MANRQITRRILISAAIAIFLLFVFFIRPEGPPSPAIRAPGHLEKSTQAVVSKDDLTKGEVVMPRLGNATAKAELGRATWKYFHTMLARYPEDPTEEQQETLRSFIYLFARLYPWYLPTLLSLAALVVVADYLISGECASHFQGHLKKYPPQVSSRNAAAGWGCFIHNEVNTMLEKPIFDCNNIGDFYDCGCAEDEEGEGAETLKDKKSQSAARDEVDSVEAISPVEISREPLVTSFVYHGGEDTDQTI</sequence>
<organism evidence="8 9">
    <name type="scientific">Aspergillus niger ATCC 13496</name>
    <dbReference type="NCBI Taxonomy" id="1353008"/>
    <lineage>
        <taxon>Eukaryota</taxon>
        <taxon>Fungi</taxon>
        <taxon>Dikarya</taxon>
        <taxon>Ascomycota</taxon>
        <taxon>Pezizomycotina</taxon>
        <taxon>Eurotiomycetes</taxon>
        <taxon>Eurotiomycetidae</taxon>
        <taxon>Eurotiales</taxon>
        <taxon>Aspergillaceae</taxon>
        <taxon>Aspergillus</taxon>
        <taxon>Aspergillus subgen. Circumdati</taxon>
    </lineage>
</organism>
<evidence type="ECO:0000313" key="9">
    <source>
        <dbReference type="Proteomes" id="UP000253845"/>
    </source>
</evidence>